<protein>
    <submittedName>
        <fullName evidence="1">Uncharacterized protein</fullName>
    </submittedName>
</protein>
<comment type="caution">
    <text evidence="1">The sequence shown here is derived from an EMBL/GenBank/DDBJ whole genome shotgun (WGS) entry which is preliminary data.</text>
</comment>
<dbReference type="EMBL" id="JAFBMS010000058">
    <property type="protein sequence ID" value="KAG9339138.1"/>
    <property type="molecule type" value="Genomic_DNA"/>
</dbReference>
<keyword evidence="2" id="KW-1185">Reference proteome</keyword>
<sequence length="104" mass="11849">MNGLIFVDSSLWCKACIQGRVECSPQRARCQLQFIQHTEPLSMAEMRAAEFQSETKLGRISEWPPMKNDLPILHKVISSLSLCSETQSDFQPARRPPTPFIIIM</sequence>
<name>A0A8T2NNK9_9TELE</name>
<evidence type="ECO:0000313" key="1">
    <source>
        <dbReference type="EMBL" id="KAG9339138.1"/>
    </source>
</evidence>
<evidence type="ECO:0000313" key="2">
    <source>
        <dbReference type="Proteomes" id="UP000824540"/>
    </source>
</evidence>
<accession>A0A8T2NNK9</accession>
<proteinExistence type="predicted"/>
<dbReference type="Proteomes" id="UP000824540">
    <property type="component" value="Unassembled WGS sequence"/>
</dbReference>
<dbReference type="AlphaFoldDB" id="A0A8T2NNK9"/>
<organism evidence="1 2">
    <name type="scientific">Albula glossodonta</name>
    <name type="common">roundjaw bonefish</name>
    <dbReference type="NCBI Taxonomy" id="121402"/>
    <lineage>
        <taxon>Eukaryota</taxon>
        <taxon>Metazoa</taxon>
        <taxon>Chordata</taxon>
        <taxon>Craniata</taxon>
        <taxon>Vertebrata</taxon>
        <taxon>Euteleostomi</taxon>
        <taxon>Actinopterygii</taxon>
        <taxon>Neopterygii</taxon>
        <taxon>Teleostei</taxon>
        <taxon>Albuliformes</taxon>
        <taxon>Albulidae</taxon>
        <taxon>Albula</taxon>
    </lineage>
</organism>
<gene>
    <name evidence="1" type="ORF">JZ751_024169</name>
</gene>
<reference evidence="1" key="1">
    <citation type="thesis" date="2021" institute="BYU ScholarsArchive" country="Provo, UT, USA">
        <title>Applications of and Algorithms for Genome Assembly and Genomic Analyses with an Emphasis on Marine Teleosts.</title>
        <authorList>
            <person name="Pickett B.D."/>
        </authorList>
    </citation>
    <scope>NUCLEOTIDE SEQUENCE</scope>
    <source>
        <strain evidence="1">HI-2016</strain>
    </source>
</reference>